<dbReference type="Proteomes" id="UP001596956">
    <property type="component" value="Unassembled WGS sequence"/>
</dbReference>
<protein>
    <submittedName>
        <fullName evidence="4">Aldehyde dehydrogenase family protein</fullName>
    </submittedName>
</protein>
<organism evidence="4 5">
    <name type="scientific">Streptomonospora algeriensis</name>
    <dbReference type="NCBI Taxonomy" id="995084"/>
    <lineage>
        <taxon>Bacteria</taxon>
        <taxon>Bacillati</taxon>
        <taxon>Actinomycetota</taxon>
        <taxon>Actinomycetes</taxon>
        <taxon>Streptosporangiales</taxon>
        <taxon>Nocardiopsidaceae</taxon>
        <taxon>Streptomonospora</taxon>
    </lineage>
</organism>
<keyword evidence="5" id="KW-1185">Reference proteome</keyword>
<evidence type="ECO:0000256" key="2">
    <source>
        <dbReference type="ARBA" id="ARBA00023002"/>
    </source>
</evidence>
<evidence type="ECO:0000256" key="1">
    <source>
        <dbReference type="ARBA" id="ARBA00009986"/>
    </source>
</evidence>
<keyword evidence="2" id="KW-0560">Oxidoreductase</keyword>
<feature type="domain" description="Aldehyde dehydrogenase" evidence="3">
    <location>
        <begin position="4"/>
        <end position="121"/>
    </location>
</feature>
<comment type="caution">
    <text evidence="4">The sequence shown here is derived from an EMBL/GenBank/DDBJ whole genome shotgun (WGS) entry which is preliminary data.</text>
</comment>
<accession>A0ABW3BLQ9</accession>
<gene>
    <name evidence="4" type="ORF">ACFQZU_23520</name>
</gene>
<dbReference type="EMBL" id="JBHTHR010001504">
    <property type="protein sequence ID" value="MFD0804266.1"/>
    <property type="molecule type" value="Genomic_DNA"/>
</dbReference>
<dbReference type="InterPro" id="IPR016161">
    <property type="entry name" value="Ald_DH/histidinol_DH"/>
</dbReference>
<dbReference type="InterPro" id="IPR016163">
    <property type="entry name" value="Ald_DH_C"/>
</dbReference>
<dbReference type="PANTHER" id="PTHR42991">
    <property type="entry name" value="ALDEHYDE DEHYDROGENASE"/>
    <property type="match status" value="1"/>
</dbReference>
<dbReference type="PANTHER" id="PTHR42991:SF1">
    <property type="entry name" value="ALDEHYDE DEHYDROGENASE"/>
    <property type="match status" value="1"/>
</dbReference>
<dbReference type="InterPro" id="IPR015590">
    <property type="entry name" value="Aldehyde_DH_dom"/>
</dbReference>
<name>A0ABW3BLQ9_9ACTN</name>
<dbReference type="Pfam" id="PF00171">
    <property type="entry name" value="Aldedh"/>
    <property type="match status" value="1"/>
</dbReference>
<sequence>IRTGGHRNGAEYAPTVLTGVPPTAKLACEEAFGPVVTIDGVEGAQEAFDRVNDSRFGLQTGVFTHRTDTAFAAFTRLHVGGVVIGDVPSVRAEHVPYGGVKESGVGREGVMAAMEDLTEPRVLAFPGVPL</sequence>
<evidence type="ECO:0000313" key="5">
    <source>
        <dbReference type="Proteomes" id="UP001596956"/>
    </source>
</evidence>
<dbReference type="InterPro" id="IPR051020">
    <property type="entry name" value="ALDH-related_metabolic_enz"/>
</dbReference>
<evidence type="ECO:0000259" key="3">
    <source>
        <dbReference type="Pfam" id="PF00171"/>
    </source>
</evidence>
<evidence type="ECO:0000313" key="4">
    <source>
        <dbReference type="EMBL" id="MFD0804266.1"/>
    </source>
</evidence>
<dbReference type="InterPro" id="IPR016162">
    <property type="entry name" value="Ald_DH_N"/>
</dbReference>
<reference evidence="5" key="1">
    <citation type="journal article" date="2019" name="Int. J. Syst. Evol. Microbiol.">
        <title>The Global Catalogue of Microorganisms (GCM) 10K type strain sequencing project: providing services to taxonomists for standard genome sequencing and annotation.</title>
        <authorList>
            <consortium name="The Broad Institute Genomics Platform"/>
            <consortium name="The Broad Institute Genome Sequencing Center for Infectious Disease"/>
            <person name="Wu L."/>
            <person name="Ma J."/>
        </authorList>
    </citation>
    <scope>NUCLEOTIDE SEQUENCE [LARGE SCALE GENOMIC DNA]</scope>
    <source>
        <strain evidence="5">CCUG 63369</strain>
    </source>
</reference>
<feature type="non-terminal residue" evidence="4">
    <location>
        <position position="1"/>
    </location>
</feature>
<dbReference type="Gene3D" id="3.40.605.10">
    <property type="entry name" value="Aldehyde Dehydrogenase, Chain A, domain 1"/>
    <property type="match status" value="1"/>
</dbReference>
<proteinExistence type="inferred from homology"/>
<comment type="similarity">
    <text evidence="1">Belongs to the aldehyde dehydrogenase family.</text>
</comment>
<dbReference type="Gene3D" id="3.40.309.10">
    <property type="entry name" value="Aldehyde Dehydrogenase, Chain A, domain 2"/>
    <property type="match status" value="1"/>
</dbReference>
<dbReference type="SUPFAM" id="SSF53720">
    <property type="entry name" value="ALDH-like"/>
    <property type="match status" value="1"/>
</dbReference>